<organism evidence="1 2">
    <name type="scientific">Sphenostylis stenocarpa</name>
    <dbReference type="NCBI Taxonomy" id="92480"/>
    <lineage>
        <taxon>Eukaryota</taxon>
        <taxon>Viridiplantae</taxon>
        <taxon>Streptophyta</taxon>
        <taxon>Embryophyta</taxon>
        <taxon>Tracheophyta</taxon>
        <taxon>Spermatophyta</taxon>
        <taxon>Magnoliopsida</taxon>
        <taxon>eudicotyledons</taxon>
        <taxon>Gunneridae</taxon>
        <taxon>Pentapetalae</taxon>
        <taxon>rosids</taxon>
        <taxon>fabids</taxon>
        <taxon>Fabales</taxon>
        <taxon>Fabaceae</taxon>
        <taxon>Papilionoideae</taxon>
        <taxon>50 kb inversion clade</taxon>
        <taxon>NPAAA clade</taxon>
        <taxon>indigoferoid/millettioid clade</taxon>
        <taxon>Phaseoleae</taxon>
        <taxon>Sphenostylis</taxon>
    </lineage>
</organism>
<proteinExistence type="predicted"/>
<evidence type="ECO:0000313" key="1">
    <source>
        <dbReference type="EMBL" id="CAJ1968841.1"/>
    </source>
</evidence>
<gene>
    <name evidence="1" type="ORF">AYBTSS11_LOCUS21933</name>
</gene>
<dbReference type="Gramene" id="rna-AYBTSS11_LOCUS21933">
    <property type="protein sequence ID" value="CAJ1968841.1"/>
    <property type="gene ID" value="gene-AYBTSS11_LOCUS21933"/>
</dbReference>
<dbReference type="EMBL" id="OY731404">
    <property type="protein sequence ID" value="CAJ1968841.1"/>
    <property type="molecule type" value="Genomic_DNA"/>
</dbReference>
<protein>
    <submittedName>
        <fullName evidence="1">Uncharacterized protein</fullName>
    </submittedName>
</protein>
<dbReference type="AlphaFoldDB" id="A0AA86VR51"/>
<name>A0AA86VR51_9FABA</name>
<sequence length="94" mass="11108">MVSPDDAKKFRDLLQDHVYTFLDGLDDRLDHDCLQQWQQREHNFNKLLQKEVYGMVVNMTKGNQMLKVDVHIMGTKGKQRRRVSNYMAISRLVA</sequence>
<reference evidence="1" key="1">
    <citation type="submission" date="2023-10" db="EMBL/GenBank/DDBJ databases">
        <authorList>
            <person name="Domelevo Entfellner J.-B."/>
        </authorList>
    </citation>
    <scope>NUCLEOTIDE SEQUENCE</scope>
</reference>
<evidence type="ECO:0000313" key="2">
    <source>
        <dbReference type="Proteomes" id="UP001189624"/>
    </source>
</evidence>
<keyword evidence="2" id="KW-1185">Reference proteome</keyword>
<accession>A0AA86VR51</accession>
<dbReference type="Proteomes" id="UP001189624">
    <property type="component" value="Chromosome 7"/>
</dbReference>